<organism evidence="1 2">
    <name type="scientific">Rachicladosporium monterosium</name>
    <dbReference type="NCBI Taxonomy" id="1507873"/>
    <lineage>
        <taxon>Eukaryota</taxon>
        <taxon>Fungi</taxon>
        <taxon>Dikarya</taxon>
        <taxon>Ascomycota</taxon>
        <taxon>Pezizomycotina</taxon>
        <taxon>Dothideomycetes</taxon>
        <taxon>Dothideomycetidae</taxon>
        <taxon>Cladosporiales</taxon>
        <taxon>Cladosporiaceae</taxon>
        <taxon>Rachicladosporium</taxon>
    </lineage>
</organism>
<keyword evidence="2" id="KW-1185">Reference proteome</keyword>
<evidence type="ECO:0000313" key="2">
    <source>
        <dbReference type="Proteomes" id="UP001308179"/>
    </source>
</evidence>
<dbReference type="InterPro" id="IPR038883">
    <property type="entry name" value="AN11006-like"/>
</dbReference>
<dbReference type="PANTHER" id="PTHR42085:SF1">
    <property type="entry name" value="F-BOX DOMAIN-CONTAINING PROTEIN"/>
    <property type="match status" value="1"/>
</dbReference>
<evidence type="ECO:0000313" key="1">
    <source>
        <dbReference type="EMBL" id="KAK5142645.1"/>
    </source>
</evidence>
<evidence type="ECO:0008006" key="3">
    <source>
        <dbReference type="Google" id="ProtNLM"/>
    </source>
</evidence>
<protein>
    <recommendedName>
        <fullName evidence="3">F-box domain-containing protein</fullName>
    </recommendedName>
</protein>
<dbReference type="Proteomes" id="UP001308179">
    <property type="component" value="Unassembled WGS sequence"/>
</dbReference>
<name>A0ABR0L2T5_9PEZI</name>
<dbReference type="EMBL" id="JAVRRR010000404">
    <property type="protein sequence ID" value="KAK5142645.1"/>
    <property type="molecule type" value="Genomic_DNA"/>
</dbReference>
<sequence length="385" mass="44086">MDHQSQQSTNTSDQIPCRLLDLPPELRNHIYEYLLLGGEDEAPVRVTDCLLEERGLPPIILQAGSEEIWQPPAILQTCQQIRDEATPVYYTTNTFDVFVDSRNLERTICRWLTALGSHIRDKIRTIHLGLMYDRLDVAETGLEMFDDMLNEVDCQVRQGTISVQVFERYAISDDVLLSPFDLLQIWPGVNGDYIWKARCKVEMEDAPTSPLLRLPPELRNAIYSYVLVDPPEVLVTNHWRPPALLSMSKQVRREALKIYFAENIFRIDMYALIPGPLRETGYMSALARWFRAMSTPGRDALKTVHIDDIFYRTQDEAKEALSYYARGLTEAGCGVADGVLFVEARISDIELSVDMSFWTNDTEHGFALVKQEHRQVVKRSWGGVL</sequence>
<gene>
    <name evidence="1" type="ORF">LTR32_005056</name>
</gene>
<accession>A0ABR0L2T5</accession>
<reference evidence="1 2" key="1">
    <citation type="submission" date="2023-08" db="EMBL/GenBank/DDBJ databases">
        <title>Black Yeasts Isolated from many extreme environments.</title>
        <authorList>
            <person name="Coleine C."/>
            <person name="Stajich J.E."/>
            <person name="Selbmann L."/>
        </authorList>
    </citation>
    <scope>NUCLEOTIDE SEQUENCE [LARGE SCALE GENOMIC DNA]</scope>
    <source>
        <strain evidence="1 2">CCFEE 5386</strain>
    </source>
</reference>
<comment type="caution">
    <text evidence="1">The sequence shown here is derived from an EMBL/GenBank/DDBJ whole genome shotgun (WGS) entry which is preliminary data.</text>
</comment>
<proteinExistence type="predicted"/>
<dbReference type="PANTHER" id="PTHR42085">
    <property type="entry name" value="F-BOX DOMAIN-CONTAINING PROTEIN"/>
    <property type="match status" value="1"/>
</dbReference>